<evidence type="ECO:0000259" key="8">
    <source>
        <dbReference type="PROSITE" id="PS51915"/>
    </source>
</evidence>
<evidence type="ECO:0000256" key="3">
    <source>
        <dbReference type="ARBA" id="ARBA00022771"/>
    </source>
</evidence>
<keyword evidence="10" id="KW-1185">Reference proteome</keyword>
<feature type="binding site" evidence="6">
    <location>
        <position position="94"/>
    </location>
    <ligand>
        <name>Zn(2+)</name>
        <dbReference type="ChEBI" id="CHEBI:29105"/>
    </ligand>
</feature>
<keyword evidence="1 6" id="KW-0479">Metal-binding</keyword>
<evidence type="ECO:0000256" key="2">
    <source>
        <dbReference type="ARBA" id="ARBA00022737"/>
    </source>
</evidence>
<dbReference type="Pfam" id="PF07776">
    <property type="entry name" value="zf-AD"/>
    <property type="match status" value="1"/>
</dbReference>
<feature type="domain" description="C2H2-type" evidence="7">
    <location>
        <begin position="214"/>
        <end position="241"/>
    </location>
</feature>
<dbReference type="SUPFAM" id="SSF57667">
    <property type="entry name" value="beta-beta-alpha zinc fingers"/>
    <property type="match status" value="3"/>
</dbReference>
<reference evidence="9" key="1">
    <citation type="journal article" date="2016" name="Insect Biochem. Mol. Biol.">
        <title>Multifaceted biological insights from a draft genome sequence of the tobacco hornworm moth, Manduca sexta.</title>
        <authorList>
            <person name="Kanost M.R."/>
            <person name="Arrese E.L."/>
            <person name="Cao X."/>
            <person name="Chen Y.R."/>
            <person name="Chellapilla S."/>
            <person name="Goldsmith M.R."/>
            <person name="Grosse-Wilde E."/>
            <person name="Heckel D.G."/>
            <person name="Herndon N."/>
            <person name="Jiang H."/>
            <person name="Papanicolaou A."/>
            <person name="Qu J."/>
            <person name="Soulages J.L."/>
            <person name="Vogel H."/>
            <person name="Walters J."/>
            <person name="Waterhouse R.M."/>
            <person name="Ahn S.J."/>
            <person name="Almeida F.C."/>
            <person name="An C."/>
            <person name="Aqrawi P."/>
            <person name="Bretschneider A."/>
            <person name="Bryant W.B."/>
            <person name="Bucks S."/>
            <person name="Chao H."/>
            <person name="Chevignon G."/>
            <person name="Christen J.M."/>
            <person name="Clarke D.F."/>
            <person name="Dittmer N.T."/>
            <person name="Ferguson L.C.F."/>
            <person name="Garavelou S."/>
            <person name="Gordon K.H.J."/>
            <person name="Gunaratna R.T."/>
            <person name="Han Y."/>
            <person name="Hauser F."/>
            <person name="He Y."/>
            <person name="Heidel-Fischer H."/>
            <person name="Hirsh A."/>
            <person name="Hu Y."/>
            <person name="Jiang H."/>
            <person name="Kalra D."/>
            <person name="Klinner C."/>
            <person name="Konig C."/>
            <person name="Kovar C."/>
            <person name="Kroll A.R."/>
            <person name="Kuwar S.S."/>
            <person name="Lee S.L."/>
            <person name="Lehman R."/>
            <person name="Li K."/>
            <person name="Li Z."/>
            <person name="Liang H."/>
            <person name="Lovelace S."/>
            <person name="Lu Z."/>
            <person name="Mansfield J.H."/>
            <person name="McCulloch K.J."/>
            <person name="Mathew T."/>
            <person name="Morton B."/>
            <person name="Muzny D.M."/>
            <person name="Neunemann D."/>
            <person name="Ongeri F."/>
            <person name="Pauchet Y."/>
            <person name="Pu L.L."/>
            <person name="Pyrousis I."/>
            <person name="Rao X.J."/>
            <person name="Redding A."/>
            <person name="Roesel C."/>
            <person name="Sanchez-Gracia A."/>
            <person name="Schaack S."/>
            <person name="Shukla A."/>
            <person name="Tetreau G."/>
            <person name="Wang Y."/>
            <person name="Xiong G.H."/>
            <person name="Traut W."/>
            <person name="Walsh T.K."/>
            <person name="Worley K.C."/>
            <person name="Wu D."/>
            <person name="Wu W."/>
            <person name="Wu Y.Q."/>
            <person name="Zhang X."/>
            <person name="Zou Z."/>
            <person name="Zucker H."/>
            <person name="Briscoe A.D."/>
            <person name="Burmester T."/>
            <person name="Clem R.J."/>
            <person name="Feyereisen R."/>
            <person name="Grimmelikhuijzen C.J.P."/>
            <person name="Hamodrakas S.J."/>
            <person name="Hansson B.S."/>
            <person name="Huguet E."/>
            <person name="Jermiin L.S."/>
            <person name="Lan Q."/>
            <person name="Lehman H.K."/>
            <person name="Lorenzen M."/>
            <person name="Merzendorfer H."/>
            <person name="Michalopoulos I."/>
            <person name="Morton D.B."/>
            <person name="Muthukrishnan S."/>
            <person name="Oakeshott J.G."/>
            <person name="Palmer W."/>
            <person name="Park Y."/>
            <person name="Passarelli A.L."/>
            <person name="Rozas J."/>
            <person name="Schwartz L.M."/>
            <person name="Smith W."/>
            <person name="Southgate A."/>
            <person name="Vilcinskas A."/>
            <person name="Vogt R."/>
            <person name="Wang P."/>
            <person name="Werren J."/>
            <person name="Yu X.Q."/>
            <person name="Zhou J.J."/>
            <person name="Brown S.J."/>
            <person name="Scherer S.E."/>
            <person name="Richards S."/>
            <person name="Blissard G.W."/>
        </authorList>
    </citation>
    <scope>NUCLEOTIDE SEQUENCE</scope>
</reference>
<feature type="domain" description="ZAD" evidence="8">
    <location>
        <begin position="49"/>
        <end position="121"/>
    </location>
</feature>
<name>A0A922CZ56_MANSE</name>
<dbReference type="InterPro" id="IPR013087">
    <property type="entry name" value="Znf_C2H2_type"/>
</dbReference>
<feature type="binding site" evidence="6">
    <location>
        <position position="54"/>
    </location>
    <ligand>
        <name>Zn(2+)</name>
        <dbReference type="ChEBI" id="CHEBI:29105"/>
    </ligand>
</feature>
<dbReference type="GO" id="GO:0005634">
    <property type="term" value="C:nucleus"/>
    <property type="evidence" value="ECO:0007669"/>
    <property type="project" value="InterPro"/>
</dbReference>
<accession>A0A922CZ56</accession>
<dbReference type="EMBL" id="JH669344">
    <property type="protein sequence ID" value="KAG6465050.1"/>
    <property type="molecule type" value="Genomic_DNA"/>
</dbReference>
<dbReference type="PANTHER" id="PTHR24379">
    <property type="entry name" value="KRAB AND ZINC FINGER DOMAIN-CONTAINING"/>
    <property type="match status" value="1"/>
</dbReference>
<dbReference type="PANTHER" id="PTHR24379:SF121">
    <property type="entry name" value="C2H2-TYPE DOMAIN-CONTAINING PROTEIN"/>
    <property type="match status" value="1"/>
</dbReference>
<dbReference type="Proteomes" id="UP000791440">
    <property type="component" value="Unassembled WGS sequence"/>
</dbReference>
<feature type="domain" description="C2H2-type" evidence="7">
    <location>
        <begin position="179"/>
        <end position="206"/>
    </location>
</feature>
<dbReference type="SUPFAM" id="SSF57716">
    <property type="entry name" value="Glucocorticoid receptor-like (DNA-binding domain)"/>
    <property type="match status" value="1"/>
</dbReference>
<evidence type="ECO:0000256" key="1">
    <source>
        <dbReference type="ARBA" id="ARBA00022723"/>
    </source>
</evidence>
<evidence type="ECO:0000256" key="6">
    <source>
        <dbReference type="PROSITE-ProRule" id="PRU01263"/>
    </source>
</evidence>
<dbReference type="Gene3D" id="3.40.1800.20">
    <property type="match status" value="1"/>
</dbReference>
<evidence type="ECO:0000259" key="7">
    <source>
        <dbReference type="PROSITE" id="PS50157"/>
    </source>
</evidence>
<feature type="domain" description="C2H2-type" evidence="7">
    <location>
        <begin position="242"/>
        <end position="269"/>
    </location>
</feature>
<proteinExistence type="predicted"/>
<protein>
    <submittedName>
        <fullName evidence="9">Uncharacterized protein</fullName>
    </submittedName>
</protein>
<dbReference type="FunFam" id="3.30.160.60:FF:000557">
    <property type="entry name" value="zinc finger and SCAN domain-containing protein 29"/>
    <property type="match status" value="1"/>
</dbReference>
<evidence type="ECO:0000313" key="10">
    <source>
        <dbReference type="Proteomes" id="UP000791440"/>
    </source>
</evidence>
<keyword evidence="2" id="KW-0677">Repeat</keyword>
<dbReference type="Pfam" id="PF00096">
    <property type="entry name" value="zf-C2H2"/>
    <property type="match status" value="1"/>
</dbReference>
<organism evidence="9 10">
    <name type="scientific">Manduca sexta</name>
    <name type="common">Tobacco hawkmoth</name>
    <name type="synonym">Tobacco hornworm</name>
    <dbReference type="NCBI Taxonomy" id="7130"/>
    <lineage>
        <taxon>Eukaryota</taxon>
        <taxon>Metazoa</taxon>
        <taxon>Ecdysozoa</taxon>
        <taxon>Arthropoda</taxon>
        <taxon>Hexapoda</taxon>
        <taxon>Insecta</taxon>
        <taxon>Pterygota</taxon>
        <taxon>Neoptera</taxon>
        <taxon>Endopterygota</taxon>
        <taxon>Lepidoptera</taxon>
        <taxon>Glossata</taxon>
        <taxon>Ditrysia</taxon>
        <taxon>Bombycoidea</taxon>
        <taxon>Sphingidae</taxon>
        <taxon>Sphinginae</taxon>
        <taxon>Sphingini</taxon>
        <taxon>Manduca</taxon>
    </lineage>
</organism>
<evidence type="ECO:0000256" key="4">
    <source>
        <dbReference type="ARBA" id="ARBA00022833"/>
    </source>
</evidence>
<evidence type="ECO:0000256" key="5">
    <source>
        <dbReference type="PROSITE-ProRule" id="PRU00042"/>
    </source>
</evidence>
<keyword evidence="4 6" id="KW-0862">Zinc</keyword>
<feature type="binding site" evidence="6">
    <location>
        <position position="97"/>
    </location>
    <ligand>
        <name>Zn(2+)</name>
        <dbReference type="ChEBI" id="CHEBI:29105"/>
    </ligand>
</feature>
<keyword evidence="3 5" id="KW-0863">Zinc-finger</keyword>
<dbReference type="SMART" id="SM00355">
    <property type="entry name" value="ZnF_C2H2"/>
    <property type="match status" value="6"/>
</dbReference>
<dbReference type="OrthoDB" id="8117402at2759"/>
<dbReference type="AlphaFoldDB" id="A0A922CZ56"/>
<feature type="domain" description="C2H2-type" evidence="7">
    <location>
        <begin position="297"/>
        <end position="325"/>
    </location>
</feature>
<dbReference type="PROSITE" id="PS00028">
    <property type="entry name" value="ZINC_FINGER_C2H2_1"/>
    <property type="match status" value="5"/>
</dbReference>
<dbReference type="GO" id="GO:0008270">
    <property type="term" value="F:zinc ion binding"/>
    <property type="evidence" value="ECO:0007669"/>
    <property type="project" value="UniProtKB-UniRule"/>
</dbReference>
<feature type="binding site" evidence="6">
    <location>
        <position position="51"/>
    </location>
    <ligand>
        <name>Zn(2+)</name>
        <dbReference type="ChEBI" id="CHEBI:29105"/>
    </ligand>
</feature>
<dbReference type="InterPro" id="IPR036236">
    <property type="entry name" value="Znf_C2H2_sf"/>
</dbReference>
<reference evidence="9" key="2">
    <citation type="submission" date="2020-12" db="EMBL/GenBank/DDBJ databases">
        <authorList>
            <person name="Kanost M."/>
        </authorList>
    </citation>
    <scope>NUCLEOTIDE SEQUENCE</scope>
</reference>
<dbReference type="InterPro" id="IPR012934">
    <property type="entry name" value="Znf_AD"/>
</dbReference>
<evidence type="ECO:0000313" key="9">
    <source>
        <dbReference type="EMBL" id="KAG6465050.1"/>
    </source>
</evidence>
<feature type="domain" description="C2H2-type" evidence="7">
    <location>
        <begin position="325"/>
        <end position="353"/>
    </location>
</feature>
<gene>
    <name evidence="9" type="ORF">O3G_MSEX014905</name>
</gene>
<feature type="domain" description="C2H2-type" evidence="7">
    <location>
        <begin position="270"/>
        <end position="297"/>
    </location>
</feature>
<dbReference type="SMART" id="SM00868">
    <property type="entry name" value="zf-AD"/>
    <property type="match status" value="1"/>
</dbReference>
<comment type="caution">
    <text evidence="9">The sequence shown here is derived from an EMBL/GenBank/DDBJ whole genome shotgun (WGS) entry which is preliminary data.</text>
</comment>
<dbReference type="PROSITE" id="PS50157">
    <property type="entry name" value="ZINC_FINGER_C2H2_2"/>
    <property type="match status" value="6"/>
</dbReference>
<dbReference type="PROSITE" id="PS51915">
    <property type="entry name" value="ZAD"/>
    <property type="match status" value="1"/>
</dbReference>
<sequence length="459" mass="54194">MAVYLTKSMLTRLNKMRYTSSSPAEVKDSNAGDQWQRLMEGPSLLSKEMICRVCARSGCTPLTEKINEFDITTAIRSVTSVTIDINDSLPKYICTDCLEMLKIALNFKLNCETSDKKFRKLINPIDDLNYNSYPSFKHDFHSILHNIKLKRMKIEEEIERRRQKKERIMLKKLPKVKQFKCSPCELVFPNKEKLIAHRRERQCRRPVQKQSTSHKCNTCGKEFPIVARLKNHMLVHTNTFNFFCDLCPYKCKYKYYLVMHMRTHTGEKPYKCSQCNATFVNPSNLNKHKLTHQEKQFKCLLCEKAFRTNKLLREHHEAKHMNIKHTCHFCGRDFCYKSDLRKHEIRHHNRLKRDYIGGEPTYKQVERMQKVQDTNEVMEQWRAEEIAVSNSMPIVQATYIDQPKEFLQTNHTIYFSDVSGLIQQPQMVQQQTVEITLPELALKKDEVKLYEAQQGIGYF</sequence>
<dbReference type="Gene3D" id="3.30.160.60">
    <property type="entry name" value="Classic Zinc Finger"/>
    <property type="match status" value="4"/>
</dbReference>